<reference evidence="2" key="1">
    <citation type="journal article" date="2024" name="Gigascience">
        <title>Chromosome-level genome of the poultry shaft louse Menopon gallinae provides insight into the host-switching and adaptive evolution of parasitic lice.</title>
        <authorList>
            <person name="Xu Y."/>
            <person name="Ma L."/>
            <person name="Liu S."/>
            <person name="Liang Y."/>
            <person name="Liu Q."/>
            <person name="He Z."/>
            <person name="Tian L."/>
            <person name="Duan Y."/>
            <person name="Cai W."/>
            <person name="Li H."/>
            <person name="Song F."/>
        </authorList>
    </citation>
    <scope>NUCLEOTIDE SEQUENCE</scope>
    <source>
        <strain evidence="2">Cailab_2023a</strain>
    </source>
</reference>
<dbReference type="EMBL" id="JARGDH010000005">
    <property type="protein sequence ID" value="KAL0268234.1"/>
    <property type="molecule type" value="Genomic_DNA"/>
</dbReference>
<accession>A0AAW2HEM7</accession>
<organism evidence="2">
    <name type="scientific">Menopon gallinae</name>
    <name type="common">poultry shaft louse</name>
    <dbReference type="NCBI Taxonomy" id="328185"/>
    <lineage>
        <taxon>Eukaryota</taxon>
        <taxon>Metazoa</taxon>
        <taxon>Ecdysozoa</taxon>
        <taxon>Arthropoda</taxon>
        <taxon>Hexapoda</taxon>
        <taxon>Insecta</taxon>
        <taxon>Pterygota</taxon>
        <taxon>Neoptera</taxon>
        <taxon>Paraneoptera</taxon>
        <taxon>Psocodea</taxon>
        <taxon>Troctomorpha</taxon>
        <taxon>Phthiraptera</taxon>
        <taxon>Amblycera</taxon>
        <taxon>Menoponidae</taxon>
        <taxon>Menopon</taxon>
    </lineage>
</organism>
<proteinExistence type="predicted"/>
<feature type="region of interest" description="Disordered" evidence="1">
    <location>
        <begin position="1"/>
        <end position="29"/>
    </location>
</feature>
<comment type="caution">
    <text evidence="2">The sequence shown here is derived from an EMBL/GenBank/DDBJ whole genome shotgun (WGS) entry which is preliminary data.</text>
</comment>
<feature type="compositionally biased region" description="Basic and acidic residues" evidence="1">
    <location>
        <begin position="234"/>
        <end position="250"/>
    </location>
</feature>
<gene>
    <name evidence="2" type="ORF">PYX00_010262</name>
</gene>
<name>A0AAW2HEM7_9NEOP</name>
<evidence type="ECO:0000256" key="1">
    <source>
        <dbReference type="SAM" id="MobiDB-lite"/>
    </source>
</evidence>
<feature type="region of interest" description="Disordered" evidence="1">
    <location>
        <begin position="234"/>
        <end position="254"/>
    </location>
</feature>
<sequence>MKEKDRNQLNNNNIQSLNQTSISSNCKSSFKSRSIPPLLRIKPNAAGSDQGRILAEEALFDSDIEIVDDYEARKQKNADGESSPVRKIRGSAAKKETPLLQIFDGNVVISQELSIEEVQNLLSQINSKLQSQNSVNSADFPNITFSKEENSDIEIILDDANGLETDRGDRIVLNKFPKVLAKSEDWTDQPGNKGKVLLKSLSVGNKVAEILDQPSTSSETNLLISFKAFGDGGREKSNAEHDYTGGKLEETKEDEPMVEQVVVDNPETELMQIELIEPVNASAAGTGTAIAANCSAEKGESRSSVSAGESQSFF</sequence>
<dbReference type="AlphaFoldDB" id="A0AAW2HEM7"/>
<feature type="compositionally biased region" description="Polar residues" evidence="1">
    <location>
        <begin position="302"/>
        <end position="314"/>
    </location>
</feature>
<feature type="compositionally biased region" description="Low complexity" evidence="1">
    <location>
        <begin position="8"/>
        <end position="29"/>
    </location>
</feature>
<protein>
    <submittedName>
        <fullName evidence="2">Uncharacterized protein</fullName>
    </submittedName>
</protein>
<evidence type="ECO:0000313" key="2">
    <source>
        <dbReference type="EMBL" id="KAL0268234.1"/>
    </source>
</evidence>
<feature type="region of interest" description="Disordered" evidence="1">
    <location>
        <begin position="295"/>
        <end position="314"/>
    </location>
</feature>